<dbReference type="KEGG" id="mhey:H2LOC_000945"/>
<dbReference type="InterPro" id="IPR029016">
    <property type="entry name" value="GAF-like_dom_sf"/>
</dbReference>
<dbReference type="PANTHER" id="PTHR45138:SF9">
    <property type="entry name" value="DIGUANYLATE CYCLASE DGCM-RELATED"/>
    <property type="match status" value="1"/>
</dbReference>
<dbReference type="Gene3D" id="3.30.70.270">
    <property type="match status" value="1"/>
</dbReference>
<dbReference type="Proteomes" id="UP000309061">
    <property type="component" value="Chromosome"/>
</dbReference>
<dbReference type="InterPro" id="IPR050469">
    <property type="entry name" value="Diguanylate_Cyclase"/>
</dbReference>
<dbReference type="Pfam" id="PF00990">
    <property type="entry name" value="GGDEF"/>
    <property type="match status" value="1"/>
</dbReference>
<dbReference type="Gene3D" id="3.30.450.40">
    <property type="match status" value="1"/>
</dbReference>
<sequence>MPGASFPGAIQTGEARVSTTAGGTDQPEDADREDSVEKYARWIRELRNGRPVPSLPLDGADPLAKLGCELQLLADMLGRRERETRQLFNLVQLVEQGVLIEDVLNRIFDGFAGVIPYDRIGCAFLSADGQTLTSHWARSNLGPVVVGTGFACPMKNSSLENMLKTGEPRIINDLEAYLGSKPKSASTRQIVAEGGRSNLTCPLLVEGRPIGFLFFTSGQKNTYQDVHQAVFRQIASQVSIVIEKSRIYEQVLDRNVELVRESQKLEQAASHDALTGVLNRGAIWTTLEHALQEVGKSGRTTGVIMADIDHFKAINDTLGHTAGDAALKEFTRRLTGVLREEDQLGRYGGEEFLIVMKNVTPDGLNKAAERFRQAICESAFDLGGAPRTVSASFGAATAGGQRRFPIDLIEAADEALYRAKGNGRNQVVTADADP</sequence>
<accession>A0A6B8KCX0</accession>
<dbReference type="PANTHER" id="PTHR45138">
    <property type="entry name" value="REGULATORY COMPONENTS OF SENSORY TRANSDUCTION SYSTEM"/>
    <property type="match status" value="1"/>
</dbReference>
<dbReference type="SMART" id="SM00065">
    <property type="entry name" value="GAF"/>
    <property type="match status" value="1"/>
</dbReference>
<evidence type="ECO:0000313" key="5">
    <source>
        <dbReference type="EMBL" id="QGM44378.1"/>
    </source>
</evidence>
<dbReference type="InterPro" id="IPR043128">
    <property type="entry name" value="Rev_trsase/Diguanyl_cyclase"/>
</dbReference>
<dbReference type="InterPro" id="IPR003018">
    <property type="entry name" value="GAF"/>
</dbReference>
<dbReference type="EMBL" id="CP046052">
    <property type="protein sequence ID" value="QGM44378.1"/>
    <property type="molecule type" value="Genomic_DNA"/>
</dbReference>
<organism evidence="5 6">
    <name type="scientific">Methylocystis heyeri</name>
    <dbReference type="NCBI Taxonomy" id="391905"/>
    <lineage>
        <taxon>Bacteria</taxon>
        <taxon>Pseudomonadati</taxon>
        <taxon>Pseudomonadota</taxon>
        <taxon>Alphaproteobacteria</taxon>
        <taxon>Hyphomicrobiales</taxon>
        <taxon>Methylocystaceae</taxon>
        <taxon>Methylocystis</taxon>
    </lineage>
</organism>
<dbReference type="SUPFAM" id="SSF55781">
    <property type="entry name" value="GAF domain-like"/>
    <property type="match status" value="1"/>
</dbReference>
<feature type="domain" description="GGDEF" evidence="4">
    <location>
        <begin position="299"/>
        <end position="432"/>
    </location>
</feature>
<keyword evidence="6" id="KW-1185">Reference proteome</keyword>
<reference evidence="5 6" key="1">
    <citation type="submission" date="2019-11" db="EMBL/GenBank/DDBJ databases">
        <title>The genome sequence of Methylocystis heyeri.</title>
        <authorList>
            <person name="Oshkin I.Y."/>
            <person name="Miroshnikov K."/>
            <person name="Dedysh S.N."/>
        </authorList>
    </citation>
    <scope>NUCLEOTIDE SEQUENCE [LARGE SCALE GENOMIC DNA]</scope>
    <source>
        <strain evidence="5 6">H2</strain>
    </source>
</reference>
<evidence type="ECO:0000259" key="4">
    <source>
        <dbReference type="PROSITE" id="PS50887"/>
    </source>
</evidence>
<dbReference type="SMART" id="SM00267">
    <property type="entry name" value="GGDEF"/>
    <property type="match status" value="1"/>
</dbReference>
<dbReference type="InterPro" id="IPR000160">
    <property type="entry name" value="GGDEF_dom"/>
</dbReference>
<dbReference type="FunFam" id="3.30.70.270:FF:000001">
    <property type="entry name" value="Diguanylate cyclase domain protein"/>
    <property type="match status" value="1"/>
</dbReference>
<dbReference type="GO" id="GO:0005886">
    <property type="term" value="C:plasma membrane"/>
    <property type="evidence" value="ECO:0007669"/>
    <property type="project" value="TreeGrafter"/>
</dbReference>
<protein>
    <recommendedName>
        <fullName evidence="1">diguanylate cyclase</fullName>
        <ecNumber evidence="1">2.7.7.65</ecNumber>
    </recommendedName>
</protein>
<feature type="region of interest" description="Disordered" evidence="3">
    <location>
        <begin position="1"/>
        <end position="34"/>
    </location>
</feature>
<dbReference type="NCBIfam" id="TIGR00254">
    <property type="entry name" value="GGDEF"/>
    <property type="match status" value="1"/>
</dbReference>
<dbReference type="EC" id="2.7.7.65" evidence="1"/>
<dbReference type="GO" id="GO:0043709">
    <property type="term" value="P:cell adhesion involved in single-species biofilm formation"/>
    <property type="evidence" value="ECO:0007669"/>
    <property type="project" value="TreeGrafter"/>
</dbReference>
<dbReference type="SUPFAM" id="SSF55073">
    <property type="entry name" value="Nucleotide cyclase"/>
    <property type="match status" value="1"/>
</dbReference>
<name>A0A6B8KCX0_9HYPH</name>
<dbReference type="CDD" id="cd01949">
    <property type="entry name" value="GGDEF"/>
    <property type="match status" value="1"/>
</dbReference>
<evidence type="ECO:0000313" key="6">
    <source>
        <dbReference type="Proteomes" id="UP000309061"/>
    </source>
</evidence>
<comment type="catalytic activity">
    <reaction evidence="2">
        <text>2 GTP = 3',3'-c-di-GMP + 2 diphosphate</text>
        <dbReference type="Rhea" id="RHEA:24898"/>
        <dbReference type="ChEBI" id="CHEBI:33019"/>
        <dbReference type="ChEBI" id="CHEBI:37565"/>
        <dbReference type="ChEBI" id="CHEBI:58805"/>
        <dbReference type="EC" id="2.7.7.65"/>
    </reaction>
</comment>
<gene>
    <name evidence="5" type="ORF">H2LOC_000945</name>
</gene>
<dbReference type="Pfam" id="PF13185">
    <property type="entry name" value="GAF_2"/>
    <property type="match status" value="1"/>
</dbReference>
<proteinExistence type="predicted"/>
<dbReference type="PROSITE" id="PS50887">
    <property type="entry name" value="GGDEF"/>
    <property type="match status" value="1"/>
</dbReference>
<dbReference type="GO" id="GO:1902201">
    <property type="term" value="P:negative regulation of bacterial-type flagellum-dependent cell motility"/>
    <property type="evidence" value="ECO:0007669"/>
    <property type="project" value="TreeGrafter"/>
</dbReference>
<evidence type="ECO:0000256" key="2">
    <source>
        <dbReference type="ARBA" id="ARBA00034247"/>
    </source>
</evidence>
<dbReference type="OrthoDB" id="7185134at2"/>
<evidence type="ECO:0000256" key="3">
    <source>
        <dbReference type="SAM" id="MobiDB-lite"/>
    </source>
</evidence>
<evidence type="ECO:0000256" key="1">
    <source>
        <dbReference type="ARBA" id="ARBA00012528"/>
    </source>
</evidence>
<dbReference type="InterPro" id="IPR029787">
    <property type="entry name" value="Nucleotide_cyclase"/>
</dbReference>
<dbReference type="AlphaFoldDB" id="A0A6B8KCX0"/>
<dbReference type="GO" id="GO:0052621">
    <property type="term" value="F:diguanylate cyclase activity"/>
    <property type="evidence" value="ECO:0007669"/>
    <property type="project" value="UniProtKB-EC"/>
</dbReference>